<dbReference type="RefSeq" id="WP_012702232.1">
    <property type="nucleotide sequence ID" value="NC_012560.1"/>
</dbReference>
<dbReference type="HOGENOM" id="CLU_168046_0_0_6"/>
<dbReference type="STRING" id="322710.Avin_37110"/>
<evidence type="ECO:0000313" key="2">
    <source>
        <dbReference type="Proteomes" id="UP000002424"/>
    </source>
</evidence>
<reference evidence="1 2" key="1">
    <citation type="journal article" date="2009" name="J. Bacteriol.">
        <title>Genome sequence of Azotobacter vinelandii, an obligate aerobe specialized to support diverse anaerobic metabolic processes.</title>
        <authorList>
            <person name="Setubal J.C."/>
            <person name="dos Santos P."/>
            <person name="Goldman B.S."/>
            <person name="Ertesvag H."/>
            <person name="Espin G."/>
            <person name="Rubio L.M."/>
            <person name="Valla S."/>
            <person name="Almeida N.F."/>
            <person name="Balasubramanian D."/>
            <person name="Cromes L."/>
            <person name="Curatti L."/>
            <person name="Du Z."/>
            <person name="Godsy E."/>
            <person name="Goodner B."/>
            <person name="Hellner-Burris K."/>
            <person name="Hernandez J.A."/>
            <person name="Houmiel K."/>
            <person name="Imperial J."/>
            <person name="Kennedy C."/>
            <person name="Larson T.J."/>
            <person name="Latreille P."/>
            <person name="Ligon L.S."/>
            <person name="Lu J."/>
            <person name="Maerk M."/>
            <person name="Miller N.M."/>
            <person name="Norton S."/>
            <person name="O'Carroll I.P."/>
            <person name="Paulsen I."/>
            <person name="Raulfs E.C."/>
            <person name="Roemer R."/>
            <person name="Rosser J."/>
            <person name="Segura D."/>
            <person name="Slater S."/>
            <person name="Stricklin S.L."/>
            <person name="Studholme D.J."/>
            <person name="Sun J."/>
            <person name="Viana C.J."/>
            <person name="Wallin E."/>
            <person name="Wang B."/>
            <person name="Wheeler C."/>
            <person name="Zhu H."/>
            <person name="Dean D.R."/>
            <person name="Dixon R."/>
            <person name="Wood D."/>
        </authorList>
    </citation>
    <scope>NUCLEOTIDE SEQUENCE [LARGE SCALE GENOMIC DNA]</scope>
    <source>
        <strain evidence="2">DJ / ATCC BAA-1303</strain>
    </source>
</reference>
<organism evidence="1 2">
    <name type="scientific">Azotobacter vinelandii (strain DJ / ATCC BAA-1303)</name>
    <dbReference type="NCBI Taxonomy" id="322710"/>
    <lineage>
        <taxon>Bacteria</taxon>
        <taxon>Pseudomonadati</taxon>
        <taxon>Pseudomonadota</taxon>
        <taxon>Gammaproteobacteria</taxon>
        <taxon>Pseudomonadales</taxon>
        <taxon>Pseudomonadaceae</taxon>
        <taxon>Azotobacter</taxon>
    </lineage>
</organism>
<dbReference type="GeneID" id="88186693"/>
<dbReference type="InterPro" id="IPR047676">
    <property type="entry name" value="FxLYD_dom"/>
</dbReference>
<keyword evidence="2" id="KW-1185">Reference proteome</keyword>
<protein>
    <submittedName>
        <fullName evidence="1">Uncharacterized protein</fullName>
    </submittedName>
</protein>
<dbReference type="KEGG" id="avn:Avin_37110"/>
<dbReference type="AlphaFoldDB" id="C1DRY2"/>
<gene>
    <name evidence="1" type="ordered locus">Avin_37110</name>
</gene>
<proteinExistence type="predicted"/>
<name>C1DRY2_AZOVD</name>
<accession>C1DRY2</accession>
<sequence length="110" mass="11862">MALVALLFSVGASAEGDIKLRNMQLITMSHKTYLQGTGVNVSGFDLENVAIDLEILKAGRVVGSSVVEIRAIGADEAWRIWQPVDINGPDGFRVRGIRSERASNKDVAAH</sequence>
<dbReference type="NCBIfam" id="NF038353">
    <property type="entry name" value="FxLYD_dom"/>
    <property type="match status" value="1"/>
</dbReference>
<dbReference type="OrthoDB" id="7041875at2"/>
<dbReference type="EnsemblBacteria" id="ACO79857">
    <property type="protein sequence ID" value="ACO79857"/>
    <property type="gene ID" value="Avin_37110"/>
</dbReference>
<dbReference type="Proteomes" id="UP000002424">
    <property type="component" value="Chromosome"/>
</dbReference>
<evidence type="ECO:0000313" key="1">
    <source>
        <dbReference type="EMBL" id="ACO79857.1"/>
    </source>
</evidence>
<dbReference type="EMBL" id="CP001157">
    <property type="protein sequence ID" value="ACO79857.1"/>
    <property type="molecule type" value="Genomic_DNA"/>
</dbReference>